<reference evidence="2 3" key="1">
    <citation type="submission" date="2023-06" db="EMBL/GenBank/DDBJ databases">
        <title>Roseiconus lacunae JC819 isolated from Gulf of Mannar region, Tamil Nadu.</title>
        <authorList>
            <person name="Pk S."/>
            <person name="Ch S."/>
            <person name="Ch V.R."/>
        </authorList>
    </citation>
    <scope>NUCLEOTIDE SEQUENCE [LARGE SCALE GENOMIC DNA]</scope>
    <source>
        <strain evidence="2 3">JC819</strain>
    </source>
</reference>
<evidence type="ECO:0000313" key="3">
    <source>
        <dbReference type="Proteomes" id="UP001239462"/>
    </source>
</evidence>
<name>A0ABT7PGD9_9BACT</name>
<dbReference type="RefSeq" id="WP_235034086.1">
    <property type="nucleotide sequence ID" value="NZ_JASZZN010000005.1"/>
</dbReference>
<keyword evidence="1" id="KW-0812">Transmembrane</keyword>
<comment type="caution">
    <text evidence="2">The sequence shown here is derived from an EMBL/GenBank/DDBJ whole genome shotgun (WGS) entry which is preliminary data.</text>
</comment>
<dbReference type="PANTHER" id="PTHR35335:SF1">
    <property type="entry name" value="UPF0716 PROTEIN FXSA"/>
    <property type="match status" value="1"/>
</dbReference>
<feature type="transmembrane region" description="Helical" evidence="1">
    <location>
        <begin position="91"/>
        <end position="116"/>
    </location>
</feature>
<feature type="transmembrane region" description="Helical" evidence="1">
    <location>
        <begin position="42"/>
        <end position="62"/>
    </location>
</feature>
<dbReference type="Proteomes" id="UP001239462">
    <property type="component" value="Unassembled WGS sequence"/>
</dbReference>
<evidence type="ECO:0000256" key="1">
    <source>
        <dbReference type="SAM" id="Phobius"/>
    </source>
</evidence>
<dbReference type="EMBL" id="JASZZN010000005">
    <property type="protein sequence ID" value="MDM4015542.1"/>
    <property type="molecule type" value="Genomic_DNA"/>
</dbReference>
<accession>A0ABT7PGD9</accession>
<dbReference type="NCBIfam" id="NF008528">
    <property type="entry name" value="PRK11463.1-2"/>
    <property type="match status" value="1"/>
</dbReference>
<protein>
    <submittedName>
        <fullName evidence="2">FxsA family protein</fullName>
    </submittedName>
</protein>
<evidence type="ECO:0000313" key="2">
    <source>
        <dbReference type="EMBL" id="MDM4015542.1"/>
    </source>
</evidence>
<feature type="transmembrane region" description="Helical" evidence="1">
    <location>
        <begin position="16"/>
        <end position="36"/>
    </location>
</feature>
<gene>
    <name evidence="2" type="ORF">QTN89_08890</name>
</gene>
<keyword evidence="1" id="KW-1133">Transmembrane helix</keyword>
<dbReference type="InterPro" id="IPR007313">
    <property type="entry name" value="FxsA"/>
</dbReference>
<dbReference type="PANTHER" id="PTHR35335">
    <property type="entry name" value="UPF0716 PROTEIN FXSA"/>
    <property type="match status" value="1"/>
</dbReference>
<keyword evidence="1" id="KW-0472">Membrane</keyword>
<dbReference type="Pfam" id="PF04186">
    <property type="entry name" value="FxsA"/>
    <property type="match status" value="1"/>
</dbReference>
<sequence>MPRPTLQGHLFRGTIMLFRLLLLFIFVPLVELYLLLQLADATSAGATFLIVIATGVLGSYLAKREGLMAWQKFHAALGEGRVPSREIQDGLMIVFAAALLLTPGLITDAVGFLLLVPVGRDLLRKTVLARYFSGFKNVQIRGSFFEGQSRQTFDDSNTIDGKVTRR</sequence>
<proteinExistence type="predicted"/>
<organism evidence="2 3">
    <name type="scientific">Roseiconus lacunae</name>
    <dbReference type="NCBI Taxonomy" id="2605694"/>
    <lineage>
        <taxon>Bacteria</taxon>
        <taxon>Pseudomonadati</taxon>
        <taxon>Planctomycetota</taxon>
        <taxon>Planctomycetia</taxon>
        <taxon>Pirellulales</taxon>
        <taxon>Pirellulaceae</taxon>
        <taxon>Roseiconus</taxon>
    </lineage>
</organism>
<keyword evidence="3" id="KW-1185">Reference proteome</keyword>